<dbReference type="PANTHER" id="PTHR31225">
    <property type="entry name" value="OS04G0344100 PROTEIN-RELATED"/>
    <property type="match status" value="1"/>
</dbReference>
<evidence type="ECO:0000256" key="1">
    <source>
        <dbReference type="ARBA" id="ARBA00022723"/>
    </source>
</evidence>
<dbReference type="FunFam" id="1.10.600.10:FF:000007">
    <property type="entry name" value="Isoprene synthase, chloroplastic"/>
    <property type="match status" value="1"/>
</dbReference>
<sequence length="608" mass="69402">QSTIHTSCFSSMFPSITKCMNYRIAYFNHQISNSSSFTSSMGFKCQAFSSPELRKAETINNKGQSTVQRRTANYKPNIWKYDLLQSLTNQFSEKKYKTRAQTLKEDLTCMFVEASDSLSKLELIDSLSKLGLSNSFEDEIKEVLDAIGLKDNILSLQYDLYATSLCFRLLRHYGYDASQDMFLGFVETSTGKFLKSSNINVKGLFELFEASTLGREGENVLNEARLFSIESLSDFGSNSDNKLAKQVLQAMSLPLQRRVEWYNIKKHINAHEKDHTSTNTKLIELAKLNFNLVQASHQENLKEVSRWWMSLLNKEKLSFSRDRMVESFLYAAGIASEPQHGSLRKWLSKVIKLILIIDDAYDVYGSLEEMECFTNAVERWNPQEVNELPEGIKVCFWTLQNTTEEMAAEIEQQKGWNSVLPYLQKTWADFCRSLLVESVWYNKGYTPSLQEYLDNAWISSSGPLLSLLVILGVADGMSQDVAEHLEDCQDIIYHSSLIIRLCNDQGTSAAELERGDAASSILCRMREANVAEDVAREHIRSLITKAWRKINGQCITSTPFLQEPFKYITNTARTAHFIYQHGDGFGDQDRETRDHVLSNFIEPLALLN</sequence>
<dbReference type="InterPro" id="IPR001906">
    <property type="entry name" value="Terpene_synth_N"/>
</dbReference>
<proteinExistence type="predicted"/>
<comment type="caution">
    <text evidence="4">The sequence shown here is derived from an EMBL/GenBank/DDBJ whole genome shotgun (WGS) entry which is preliminary data.</text>
</comment>
<evidence type="ECO:0000313" key="5">
    <source>
        <dbReference type="Proteomes" id="UP001630127"/>
    </source>
</evidence>
<dbReference type="InterPro" id="IPR036965">
    <property type="entry name" value="Terpene_synth_N_sf"/>
</dbReference>
<dbReference type="EMBL" id="JBJUIK010000008">
    <property type="protein sequence ID" value="KAL3519572.1"/>
    <property type="molecule type" value="Genomic_DNA"/>
</dbReference>
<dbReference type="SUPFAM" id="SSF48576">
    <property type="entry name" value="Terpenoid synthases"/>
    <property type="match status" value="1"/>
</dbReference>
<feature type="domain" description="Terpene synthase metal-binding" evidence="3">
    <location>
        <begin position="314"/>
        <end position="549"/>
    </location>
</feature>
<dbReference type="Gene3D" id="1.10.600.10">
    <property type="entry name" value="Farnesyl Diphosphate Synthase"/>
    <property type="match status" value="1"/>
</dbReference>
<dbReference type="InterPro" id="IPR008949">
    <property type="entry name" value="Isoprenoid_synthase_dom_sf"/>
</dbReference>
<dbReference type="InterPro" id="IPR008930">
    <property type="entry name" value="Terpenoid_cyclase/PrenylTrfase"/>
</dbReference>
<dbReference type="Gene3D" id="1.50.10.130">
    <property type="entry name" value="Terpene synthase, N-terminal domain"/>
    <property type="match status" value="1"/>
</dbReference>
<feature type="non-terminal residue" evidence="4">
    <location>
        <position position="1"/>
    </location>
</feature>
<dbReference type="InterPro" id="IPR050148">
    <property type="entry name" value="Terpene_synthase-like"/>
</dbReference>
<dbReference type="Pfam" id="PF01397">
    <property type="entry name" value="Terpene_synth"/>
    <property type="match status" value="1"/>
</dbReference>
<dbReference type="SUPFAM" id="SSF48239">
    <property type="entry name" value="Terpenoid cyclases/Protein prenyltransferases"/>
    <property type="match status" value="1"/>
</dbReference>
<dbReference type="AlphaFoldDB" id="A0ABD2ZN60"/>
<dbReference type="GO" id="GO:0046872">
    <property type="term" value="F:metal ion binding"/>
    <property type="evidence" value="ECO:0007669"/>
    <property type="project" value="UniProtKB-KW"/>
</dbReference>
<dbReference type="Proteomes" id="UP001630127">
    <property type="component" value="Unassembled WGS sequence"/>
</dbReference>
<keyword evidence="1" id="KW-0479">Metal-binding</keyword>
<dbReference type="CDD" id="cd00684">
    <property type="entry name" value="Terpene_cyclase_plant_C1"/>
    <property type="match status" value="1"/>
</dbReference>
<dbReference type="SFLD" id="SFLDG01019">
    <property type="entry name" value="Terpene_Cyclase_Like_1_C_Termi"/>
    <property type="match status" value="1"/>
</dbReference>
<keyword evidence="5" id="KW-1185">Reference proteome</keyword>
<gene>
    <name evidence="4" type="ORF">ACH5RR_017721</name>
</gene>
<dbReference type="SFLD" id="SFLDS00005">
    <property type="entry name" value="Isoprenoid_Synthase_Type_I"/>
    <property type="match status" value="1"/>
</dbReference>
<name>A0ABD2ZN60_9GENT</name>
<evidence type="ECO:0000313" key="4">
    <source>
        <dbReference type="EMBL" id="KAL3519572.1"/>
    </source>
</evidence>
<protein>
    <submittedName>
        <fullName evidence="4">Uncharacterized protein</fullName>
    </submittedName>
</protein>
<evidence type="ECO:0000259" key="3">
    <source>
        <dbReference type="Pfam" id="PF03936"/>
    </source>
</evidence>
<feature type="domain" description="Terpene synthase N-terminal" evidence="2">
    <location>
        <begin position="78"/>
        <end position="251"/>
    </location>
</feature>
<dbReference type="InterPro" id="IPR044814">
    <property type="entry name" value="Terpene_cyclase_plant_C1"/>
</dbReference>
<organism evidence="4 5">
    <name type="scientific">Cinchona calisaya</name>
    <dbReference type="NCBI Taxonomy" id="153742"/>
    <lineage>
        <taxon>Eukaryota</taxon>
        <taxon>Viridiplantae</taxon>
        <taxon>Streptophyta</taxon>
        <taxon>Embryophyta</taxon>
        <taxon>Tracheophyta</taxon>
        <taxon>Spermatophyta</taxon>
        <taxon>Magnoliopsida</taxon>
        <taxon>eudicotyledons</taxon>
        <taxon>Gunneridae</taxon>
        <taxon>Pentapetalae</taxon>
        <taxon>asterids</taxon>
        <taxon>lamiids</taxon>
        <taxon>Gentianales</taxon>
        <taxon>Rubiaceae</taxon>
        <taxon>Cinchonoideae</taxon>
        <taxon>Cinchoneae</taxon>
        <taxon>Cinchona</taxon>
    </lineage>
</organism>
<reference evidence="4 5" key="1">
    <citation type="submission" date="2024-11" db="EMBL/GenBank/DDBJ databases">
        <title>A near-complete genome assembly of Cinchona calisaya.</title>
        <authorList>
            <person name="Lian D.C."/>
            <person name="Zhao X.W."/>
            <person name="Wei L."/>
        </authorList>
    </citation>
    <scope>NUCLEOTIDE SEQUENCE [LARGE SCALE GENOMIC DNA]</scope>
    <source>
        <tissue evidence="4">Nenye</tissue>
    </source>
</reference>
<dbReference type="Pfam" id="PF03936">
    <property type="entry name" value="Terpene_synth_C"/>
    <property type="match status" value="1"/>
</dbReference>
<dbReference type="InterPro" id="IPR034741">
    <property type="entry name" value="Terpene_cyclase-like_1_C"/>
</dbReference>
<dbReference type="InterPro" id="IPR005630">
    <property type="entry name" value="Terpene_synthase_metal-bd"/>
</dbReference>
<accession>A0ABD2ZN60</accession>
<dbReference type="PANTHER" id="PTHR31225:SF94">
    <property type="entry name" value="ALPHA-FARNESENE SYNTHASE"/>
    <property type="match status" value="1"/>
</dbReference>
<evidence type="ECO:0000259" key="2">
    <source>
        <dbReference type="Pfam" id="PF01397"/>
    </source>
</evidence>